<dbReference type="Pfam" id="PF14317">
    <property type="entry name" value="YcxB"/>
    <property type="match status" value="1"/>
</dbReference>
<name>A0A2P8I165_SACCR</name>
<dbReference type="Proteomes" id="UP000241118">
    <property type="component" value="Unassembled WGS sequence"/>
</dbReference>
<evidence type="ECO:0000259" key="2">
    <source>
        <dbReference type="Pfam" id="PF14317"/>
    </source>
</evidence>
<sequence>MAVPYDEQRLRRSLKFVLRRNVKRLRVIGLIMAALGAVLMLVTGPTITTILLVVLGLVYAVAMEPLLLWQSLRALNPATRQDYRLTVDEAGITMKADAYEQRLAWSTIQRVDEQPDAWFLMITKAQALGIYKNLMTAEQRSQFVAILAQRQPA</sequence>
<feature type="transmembrane region" description="Helical" evidence="1">
    <location>
        <begin position="25"/>
        <end position="44"/>
    </location>
</feature>
<protein>
    <submittedName>
        <fullName evidence="3">YcxB-like protein</fullName>
    </submittedName>
</protein>
<keyword evidence="1" id="KW-1133">Transmembrane helix</keyword>
<organism evidence="3 4">
    <name type="scientific">Saccharothrix carnea</name>
    <dbReference type="NCBI Taxonomy" id="1280637"/>
    <lineage>
        <taxon>Bacteria</taxon>
        <taxon>Bacillati</taxon>
        <taxon>Actinomycetota</taxon>
        <taxon>Actinomycetes</taxon>
        <taxon>Pseudonocardiales</taxon>
        <taxon>Pseudonocardiaceae</taxon>
        <taxon>Saccharothrix</taxon>
    </lineage>
</organism>
<keyword evidence="4" id="KW-1185">Reference proteome</keyword>
<evidence type="ECO:0000256" key="1">
    <source>
        <dbReference type="SAM" id="Phobius"/>
    </source>
</evidence>
<gene>
    <name evidence="3" type="ORF">B0I31_11432</name>
</gene>
<proteinExistence type="predicted"/>
<keyword evidence="1" id="KW-0472">Membrane</keyword>
<evidence type="ECO:0000313" key="3">
    <source>
        <dbReference type="EMBL" id="PSL52205.1"/>
    </source>
</evidence>
<feature type="domain" description="YcxB-like C-terminal" evidence="2">
    <location>
        <begin position="87"/>
        <end position="147"/>
    </location>
</feature>
<reference evidence="3 4" key="1">
    <citation type="submission" date="2018-03" db="EMBL/GenBank/DDBJ databases">
        <title>Genomic Encyclopedia of Type Strains, Phase III (KMG-III): the genomes of soil and plant-associated and newly described type strains.</title>
        <authorList>
            <person name="Whitman W."/>
        </authorList>
    </citation>
    <scope>NUCLEOTIDE SEQUENCE [LARGE SCALE GENOMIC DNA]</scope>
    <source>
        <strain evidence="3 4">CGMCC 4.7097</strain>
    </source>
</reference>
<accession>A0A2P8I165</accession>
<keyword evidence="1" id="KW-0812">Transmembrane</keyword>
<dbReference type="AlphaFoldDB" id="A0A2P8I165"/>
<dbReference type="EMBL" id="PYAX01000014">
    <property type="protein sequence ID" value="PSL52205.1"/>
    <property type="molecule type" value="Genomic_DNA"/>
</dbReference>
<comment type="caution">
    <text evidence="3">The sequence shown here is derived from an EMBL/GenBank/DDBJ whole genome shotgun (WGS) entry which is preliminary data.</text>
</comment>
<feature type="transmembrane region" description="Helical" evidence="1">
    <location>
        <begin position="50"/>
        <end position="69"/>
    </location>
</feature>
<evidence type="ECO:0000313" key="4">
    <source>
        <dbReference type="Proteomes" id="UP000241118"/>
    </source>
</evidence>
<dbReference type="InterPro" id="IPR025588">
    <property type="entry name" value="YcxB-like_C"/>
</dbReference>